<comment type="caution">
    <text evidence="1">The sequence shown here is derived from an EMBL/GenBank/DDBJ whole genome shotgun (WGS) entry which is preliminary data.</text>
</comment>
<gene>
    <name evidence="1" type="ORF">ADIARSV_3233</name>
</gene>
<dbReference type="AlphaFoldDB" id="R9GPP8"/>
<dbReference type="PATRIC" id="fig|1150600.3.peg.3201"/>
<sequence length="50" mass="5337">MVNYYGLSKIGVVGKASAHKVMLMAAIAFNLKNYLKTGGKKSSCALFKAI</sequence>
<organism evidence="1 2">
    <name type="scientific">Arcticibacter svalbardensis MN12-7</name>
    <dbReference type="NCBI Taxonomy" id="1150600"/>
    <lineage>
        <taxon>Bacteria</taxon>
        <taxon>Pseudomonadati</taxon>
        <taxon>Bacteroidota</taxon>
        <taxon>Sphingobacteriia</taxon>
        <taxon>Sphingobacteriales</taxon>
        <taxon>Sphingobacteriaceae</taxon>
        <taxon>Arcticibacter</taxon>
    </lineage>
</organism>
<evidence type="ECO:0000313" key="1">
    <source>
        <dbReference type="EMBL" id="EOR93520.1"/>
    </source>
</evidence>
<protein>
    <recommendedName>
        <fullName evidence="3">Transposase DDE domain-containing protein</fullName>
    </recommendedName>
</protein>
<dbReference type="Proteomes" id="UP000014174">
    <property type="component" value="Unassembled WGS sequence"/>
</dbReference>
<keyword evidence="2" id="KW-1185">Reference proteome</keyword>
<proteinExistence type="predicted"/>
<name>R9GPP8_9SPHI</name>
<evidence type="ECO:0000313" key="2">
    <source>
        <dbReference type="Proteomes" id="UP000014174"/>
    </source>
</evidence>
<accession>R9GPP8</accession>
<evidence type="ECO:0008006" key="3">
    <source>
        <dbReference type="Google" id="ProtNLM"/>
    </source>
</evidence>
<reference evidence="1 2" key="1">
    <citation type="journal article" date="2013" name="Genome Announc.">
        <title>Draft Genome Sequence of Arcticibacter svalbardensis Strain MN12-7T, a Member of the Family Sphingobacteriaceae Isolated from an Arctic Soil Sample.</title>
        <authorList>
            <person name="Shivaji S."/>
            <person name="Ara S."/>
            <person name="Prasad S."/>
            <person name="Manasa B.P."/>
            <person name="Begum Z."/>
            <person name="Singh A."/>
            <person name="Kumar Pinnaka A."/>
        </authorList>
    </citation>
    <scope>NUCLEOTIDE SEQUENCE [LARGE SCALE GENOMIC DNA]</scope>
    <source>
        <strain evidence="1 2">MN12-7</strain>
    </source>
</reference>
<dbReference type="EMBL" id="AQPN01000110">
    <property type="protein sequence ID" value="EOR93520.1"/>
    <property type="molecule type" value="Genomic_DNA"/>
</dbReference>